<dbReference type="EMBL" id="CP071696">
    <property type="protein sequence ID" value="QTX03826.1"/>
    <property type="molecule type" value="Genomic_DNA"/>
</dbReference>
<dbReference type="AlphaFoldDB" id="A0A975FMP2"/>
<dbReference type="Pfam" id="PF13460">
    <property type="entry name" value="NAD_binding_10"/>
    <property type="match status" value="1"/>
</dbReference>
<reference evidence="2" key="1">
    <citation type="submission" date="2021-03" db="EMBL/GenBank/DDBJ databases">
        <title>Agromyces archimandritus sp. nov., isolated from the cockroach Archimandrita tessellata.</title>
        <authorList>
            <person name="Guzman J."/>
            <person name="Ortuzar M."/>
            <person name="Poehlein A."/>
            <person name="Daniel R."/>
            <person name="Trujillo M."/>
            <person name="Vilcinskas A."/>
        </authorList>
    </citation>
    <scope>NUCLEOTIDE SEQUENCE</scope>
    <source>
        <strain evidence="2">G127AT</strain>
    </source>
</reference>
<dbReference type="KEGG" id="aarc:G127AT_10900"/>
<evidence type="ECO:0000259" key="1">
    <source>
        <dbReference type="Pfam" id="PF13460"/>
    </source>
</evidence>
<dbReference type="PANTHER" id="PTHR12126">
    <property type="entry name" value="NADH-UBIQUINONE OXIDOREDUCTASE 39 KDA SUBUNIT-RELATED"/>
    <property type="match status" value="1"/>
</dbReference>
<dbReference type="PANTHER" id="PTHR12126:SF11">
    <property type="entry name" value="NADH DEHYDROGENASE [UBIQUINONE] 1 ALPHA SUBCOMPLEX SUBUNIT 9, MITOCHONDRIAL"/>
    <property type="match status" value="1"/>
</dbReference>
<dbReference type="Proteomes" id="UP000671914">
    <property type="component" value="Chromosome"/>
</dbReference>
<feature type="domain" description="NAD(P)-binding" evidence="1">
    <location>
        <begin position="36"/>
        <end position="134"/>
    </location>
</feature>
<dbReference type="InterPro" id="IPR036291">
    <property type="entry name" value="NAD(P)-bd_dom_sf"/>
</dbReference>
<protein>
    <submittedName>
        <fullName evidence="2">SDR family oxidoreductase</fullName>
    </submittedName>
</protein>
<dbReference type="InterPro" id="IPR016040">
    <property type="entry name" value="NAD(P)-bd_dom"/>
</dbReference>
<dbReference type="SUPFAM" id="SSF51735">
    <property type="entry name" value="NAD(P)-binding Rossmann-fold domains"/>
    <property type="match status" value="1"/>
</dbReference>
<gene>
    <name evidence="2" type="ORF">G127AT_10900</name>
</gene>
<keyword evidence="3" id="KW-1185">Reference proteome</keyword>
<organism evidence="2 3">
    <name type="scientific">Agromyces archimandritae</name>
    <dbReference type="NCBI Taxonomy" id="2781962"/>
    <lineage>
        <taxon>Bacteria</taxon>
        <taxon>Bacillati</taxon>
        <taxon>Actinomycetota</taxon>
        <taxon>Actinomycetes</taxon>
        <taxon>Micrococcales</taxon>
        <taxon>Microbacteriaceae</taxon>
        <taxon>Agromyces</taxon>
    </lineage>
</organism>
<dbReference type="GO" id="GO:0044877">
    <property type="term" value="F:protein-containing complex binding"/>
    <property type="evidence" value="ECO:0007669"/>
    <property type="project" value="TreeGrafter"/>
</dbReference>
<sequence length="250" mass="26314">MRIAVAGGTGTIGAHAVDAARAAGHDTVVLARSAGVDLMSGAGLDEALEGVYAVIDTSNLKTLSERAASEFFTTASCRLLAAEGRHGVGHHVALSIVGIDRAPYGYYEAKLAQEHVIEAGDRPWTILRATQFHEFAEQMLAGYGFAGIHFAPKARSQPVAAREVGERLVALAAADAVGHARDLAGPREEQIDDMVRRLAKAKGLRGPVVGVSLPGKQYRAMREGAVLPGPDADLGTQTFEEWLGEAVPAR</sequence>
<evidence type="ECO:0000313" key="2">
    <source>
        <dbReference type="EMBL" id="QTX03826.1"/>
    </source>
</evidence>
<dbReference type="Gene3D" id="3.40.50.720">
    <property type="entry name" value="NAD(P)-binding Rossmann-like Domain"/>
    <property type="match status" value="1"/>
</dbReference>
<dbReference type="RefSeq" id="WP_210896807.1">
    <property type="nucleotide sequence ID" value="NZ_CP071696.1"/>
</dbReference>
<evidence type="ECO:0000313" key="3">
    <source>
        <dbReference type="Proteomes" id="UP000671914"/>
    </source>
</evidence>
<accession>A0A975FMP2</accession>
<proteinExistence type="predicted"/>
<dbReference type="InterPro" id="IPR051207">
    <property type="entry name" value="ComplexI_NDUFA9_subunit"/>
</dbReference>
<name>A0A975FMP2_9MICO</name>